<organism evidence="2 3">
    <name type="scientific">Liparis tanakae</name>
    <name type="common">Tanaka's snailfish</name>
    <dbReference type="NCBI Taxonomy" id="230148"/>
    <lineage>
        <taxon>Eukaryota</taxon>
        <taxon>Metazoa</taxon>
        <taxon>Chordata</taxon>
        <taxon>Craniata</taxon>
        <taxon>Vertebrata</taxon>
        <taxon>Euteleostomi</taxon>
        <taxon>Actinopterygii</taxon>
        <taxon>Neopterygii</taxon>
        <taxon>Teleostei</taxon>
        <taxon>Neoteleostei</taxon>
        <taxon>Acanthomorphata</taxon>
        <taxon>Eupercaria</taxon>
        <taxon>Perciformes</taxon>
        <taxon>Cottioidei</taxon>
        <taxon>Cottales</taxon>
        <taxon>Liparidae</taxon>
        <taxon>Liparis</taxon>
    </lineage>
</organism>
<evidence type="ECO:0000313" key="3">
    <source>
        <dbReference type="Proteomes" id="UP000314294"/>
    </source>
</evidence>
<evidence type="ECO:0000313" key="2">
    <source>
        <dbReference type="EMBL" id="TNN71536.1"/>
    </source>
</evidence>
<protein>
    <submittedName>
        <fullName evidence="2">Uncharacterized protein</fullName>
    </submittedName>
</protein>
<reference evidence="2 3" key="1">
    <citation type="submission" date="2019-03" db="EMBL/GenBank/DDBJ databases">
        <title>First draft genome of Liparis tanakae, snailfish: a comprehensive survey of snailfish specific genes.</title>
        <authorList>
            <person name="Kim W."/>
            <person name="Song I."/>
            <person name="Jeong J.-H."/>
            <person name="Kim D."/>
            <person name="Kim S."/>
            <person name="Ryu S."/>
            <person name="Song J.Y."/>
            <person name="Lee S.K."/>
        </authorList>
    </citation>
    <scope>NUCLEOTIDE SEQUENCE [LARGE SCALE GENOMIC DNA]</scope>
    <source>
        <tissue evidence="2">Muscle</tissue>
    </source>
</reference>
<sequence length="198" mass="22196">MKRKPFLQPDIGSTRTSETPSCRQANAFPVALLKASGPTRIGHTASCWGSTGNRYQDPLTSEMLSVLHSIRAVWTGKVNDRLQVIHTASRLHKRCLCALELRDRVFNNNVYTEHRRFNDIHSGGWTQPDLLHSRVTADDRSSLGPRCHPGPTVTDRPGVFVQRCGGVRLLFQNIRVETYATPSKECTEGNYGIQRISL</sequence>
<feature type="compositionally biased region" description="Polar residues" evidence="1">
    <location>
        <begin position="11"/>
        <end position="20"/>
    </location>
</feature>
<proteinExistence type="predicted"/>
<name>A0A4Z2I0G7_9TELE</name>
<feature type="region of interest" description="Disordered" evidence="1">
    <location>
        <begin position="1"/>
        <end position="20"/>
    </location>
</feature>
<evidence type="ECO:0000256" key="1">
    <source>
        <dbReference type="SAM" id="MobiDB-lite"/>
    </source>
</evidence>
<keyword evidence="3" id="KW-1185">Reference proteome</keyword>
<accession>A0A4Z2I0G7</accession>
<dbReference type="Proteomes" id="UP000314294">
    <property type="component" value="Unassembled WGS sequence"/>
</dbReference>
<comment type="caution">
    <text evidence="2">The sequence shown here is derived from an EMBL/GenBank/DDBJ whole genome shotgun (WGS) entry which is preliminary data.</text>
</comment>
<gene>
    <name evidence="2" type="ORF">EYF80_018222</name>
</gene>
<dbReference type="EMBL" id="SRLO01000148">
    <property type="protein sequence ID" value="TNN71536.1"/>
    <property type="molecule type" value="Genomic_DNA"/>
</dbReference>
<dbReference type="AlphaFoldDB" id="A0A4Z2I0G7"/>